<organism evidence="2 3">
    <name type="scientific">Prorocentrum cordatum</name>
    <dbReference type="NCBI Taxonomy" id="2364126"/>
    <lineage>
        <taxon>Eukaryota</taxon>
        <taxon>Sar</taxon>
        <taxon>Alveolata</taxon>
        <taxon>Dinophyceae</taxon>
        <taxon>Prorocentrales</taxon>
        <taxon>Prorocentraceae</taxon>
        <taxon>Prorocentrum</taxon>
    </lineage>
</organism>
<dbReference type="EMBL" id="CAUYUJ010020368">
    <property type="protein sequence ID" value="CAK0897649.1"/>
    <property type="molecule type" value="Genomic_DNA"/>
</dbReference>
<feature type="region of interest" description="Disordered" evidence="1">
    <location>
        <begin position="117"/>
        <end position="142"/>
    </location>
</feature>
<keyword evidence="3" id="KW-1185">Reference proteome</keyword>
<feature type="non-terminal residue" evidence="2">
    <location>
        <position position="276"/>
    </location>
</feature>
<comment type="caution">
    <text evidence="2">The sequence shown here is derived from an EMBL/GenBank/DDBJ whole genome shotgun (WGS) entry which is preliminary data.</text>
</comment>
<dbReference type="Proteomes" id="UP001189429">
    <property type="component" value="Unassembled WGS sequence"/>
</dbReference>
<evidence type="ECO:0000313" key="3">
    <source>
        <dbReference type="Proteomes" id="UP001189429"/>
    </source>
</evidence>
<feature type="non-terminal residue" evidence="2">
    <location>
        <position position="1"/>
    </location>
</feature>
<sequence>ELHGPLRAVPRRLRALPRPVAALRGPGPGRRRHALCGAGSEPLGPRAARHDAAAAQLQGHTALRLALLRGALASGGAAPDGRLLGRQRCASDERPCAAGADELLVSRARLARGPQLPRAGAGWTARSSHANPRPTPAGPRPRRLPLQRAVARVWCRLAAPEAPPAAPPGTLPRSRLREVEAVVQQAEEDLRAWGAAAGKGGRQRPYFFELLVTAWPVWQALHRVGLQLLAFFALACEGTAAVPEALLAATPTRAARAGSSSAVPGALCPACPCPLQ</sequence>
<reference evidence="2" key="1">
    <citation type="submission" date="2023-10" db="EMBL/GenBank/DDBJ databases">
        <authorList>
            <person name="Chen Y."/>
            <person name="Shah S."/>
            <person name="Dougan E. K."/>
            <person name="Thang M."/>
            <person name="Chan C."/>
        </authorList>
    </citation>
    <scope>NUCLEOTIDE SEQUENCE [LARGE SCALE GENOMIC DNA]</scope>
</reference>
<accession>A0ABN9XDI0</accession>
<name>A0ABN9XDI0_9DINO</name>
<evidence type="ECO:0000313" key="2">
    <source>
        <dbReference type="EMBL" id="CAK0897649.1"/>
    </source>
</evidence>
<protein>
    <recommendedName>
        <fullName evidence="4">Peroxisomal membrane protein PEX16</fullName>
    </recommendedName>
</protein>
<evidence type="ECO:0000256" key="1">
    <source>
        <dbReference type="SAM" id="MobiDB-lite"/>
    </source>
</evidence>
<proteinExistence type="predicted"/>
<gene>
    <name evidence="2" type="ORF">PCOR1329_LOCUS75781</name>
</gene>
<evidence type="ECO:0008006" key="4">
    <source>
        <dbReference type="Google" id="ProtNLM"/>
    </source>
</evidence>